<dbReference type="RefSeq" id="WP_305973783.1">
    <property type="nucleotide sequence ID" value="NZ_JAPJDZ010000004.1"/>
</dbReference>
<protein>
    <recommendedName>
        <fullName evidence="3">Orphan protein</fullName>
    </recommendedName>
</protein>
<comment type="caution">
    <text evidence="1">The sequence shown here is derived from an EMBL/GenBank/DDBJ whole genome shotgun (WGS) entry which is preliminary data.</text>
</comment>
<sequence>MQNRTSKEQQLQHILEQQFFAMQKNQYSEQKQAFLLMQCKQQSELSQNSFQSISVAHQFAVAQLLQRIAADSADVVVPQEVTPEFHADYALLSASNLFDARFYLMQYPDIQTSALDPLWHFIKFGGLERRKASAYFDTAYYLEQYEDVAQSGINPLIHFLKYGLREGRRCVDSA</sequence>
<dbReference type="EMBL" id="JAPJDZ010000004">
    <property type="protein sequence ID" value="MDP5134966.1"/>
    <property type="molecule type" value="Genomic_DNA"/>
</dbReference>
<organism evidence="1 2">
    <name type="scientific">Rheinheimera baltica</name>
    <dbReference type="NCBI Taxonomy" id="67576"/>
    <lineage>
        <taxon>Bacteria</taxon>
        <taxon>Pseudomonadati</taxon>
        <taxon>Pseudomonadota</taxon>
        <taxon>Gammaproteobacteria</taxon>
        <taxon>Chromatiales</taxon>
        <taxon>Chromatiaceae</taxon>
        <taxon>Rheinheimera</taxon>
    </lineage>
</organism>
<evidence type="ECO:0000313" key="1">
    <source>
        <dbReference type="EMBL" id="MDP5134966.1"/>
    </source>
</evidence>
<evidence type="ECO:0008006" key="3">
    <source>
        <dbReference type="Google" id="ProtNLM"/>
    </source>
</evidence>
<gene>
    <name evidence="1" type="ORF">ORJ04_03270</name>
</gene>
<reference evidence="1 2" key="1">
    <citation type="submission" date="2022-11" db="EMBL/GenBank/DDBJ databases">
        <title>Viruses from the air-sea interface of a natural surface slick.</title>
        <authorList>
            <person name="Rahlff J."/>
            <person name="Holmfeldt K."/>
        </authorList>
    </citation>
    <scope>NUCLEOTIDE SEQUENCE [LARGE SCALE GENOMIC DNA]</scope>
    <source>
        <strain evidence="1 2">SMS4</strain>
    </source>
</reference>
<dbReference type="Proteomes" id="UP001231109">
    <property type="component" value="Unassembled WGS sequence"/>
</dbReference>
<evidence type="ECO:0000313" key="2">
    <source>
        <dbReference type="Proteomes" id="UP001231109"/>
    </source>
</evidence>
<keyword evidence="2" id="KW-1185">Reference proteome</keyword>
<name>A0ABT9HV30_9GAMM</name>
<proteinExistence type="predicted"/>
<accession>A0ABT9HV30</accession>